<dbReference type="Gene3D" id="3.40.1740.10">
    <property type="entry name" value="VC0467-like"/>
    <property type="match status" value="1"/>
</dbReference>
<gene>
    <name evidence="3" type="ORF">DNFV4_00164</name>
</gene>
<feature type="signal peptide" evidence="2">
    <location>
        <begin position="1"/>
        <end position="20"/>
    </location>
</feature>
<name>A0AA86MVG0_9BACT</name>
<dbReference type="PANTHER" id="PTHR30327">
    <property type="entry name" value="UNCHARACTERIZED PROTEIN YQGE"/>
    <property type="match status" value="1"/>
</dbReference>
<dbReference type="EMBL" id="OX365700">
    <property type="protein sequence ID" value="CAI4029746.1"/>
    <property type="molecule type" value="Genomic_DNA"/>
</dbReference>
<dbReference type="GO" id="GO:0005829">
    <property type="term" value="C:cytosol"/>
    <property type="evidence" value="ECO:0007669"/>
    <property type="project" value="TreeGrafter"/>
</dbReference>
<sequence>MASVLLAGCLAVLETIPAVAGTEFSPSSVAKGVLLVASPMLNDTNFHQTVVLILEHGPEGTLGLVLNRATNVLLSEALPEVTVLKGTSYRLFAGGPVEPTRLLLLFRVKEPPADARPVFDGVYVGGTTAVLEQIITQGKPTETFRVFAGSAGWAPGQLAFEMLQGAWATLQPGSVDIFERDPATFWQDCLSRLQAPRVISN</sequence>
<evidence type="ECO:0000256" key="1">
    <source>
        <dbReference type="ARBA" id="ARBA00009600"/>
    </source>
</evidence>
<dbReference type="Pfam" id="PF02622">
    <property type="entry name" value="DUF179"/>
    <property type="match status" value="1"/>
</dbReference>
<dbReference type="Proteomes" id="UP001179121">
    <property type="component" value="Chromosome"/>
</dbReference>
<reference evidence="3" key="1">
    <citation type="submission" date="2022-10" db="EMBL/GenBank/DDBJ databases">
        <authorList>
            <person name="Koch H."/>
        </authorList>
    </citation>
    <scope>NUCLEOTIDE SEQUENCE</scope>
    <source>
        <strain evidence="3">DNF</strain>
    </source>
</reference>
<feature type="chain" id="PRO_5041666782" evidence="2">
    <location>
        <begin position="21"/>
        <end position="201"/>
    </location>
</feature>
<dbReference type="SUPFAM" id="SSF143456">
    <property type="entry name" value="VC0467-like"/>
    <property type="match status" value="1"/>
</dbReference>
<dbReference type="PANTHER" id="PTHR30327:SF1">
    <property type="entry name" value="UPF0301 PROTEIN YQGE"/>
    <property type="match status" value="1"/>
</dbReference>
<dbReference type="AlphaFoldDB" id="A0AA86MVG0"/>
<evidence type="ECO:0000256" key="2">
    <source>
        <dbReference type="SAM" id="SignalP"/>
    </source>
</evidence>
<accession>A0AA86MVG0</accession>
<keyword evidence="4" id="KW-1185">Reference proteome</keyword>
<evidence type="ECO:0000313" key="4">
    <source>
        <dbReference type="Proteomes" id="UP001179121"/>
    </source>
</evidence>
<dbReference type="RefSeq" id="WP_289266773.1">
    <property type="nucleotide sequence ID" value="NZ_OX365700.1"/>
</dbReference>
<dbReference type="InterPro" id="IPR003774">
    <property type="entry name" value="AlgH-like"/>
</dbReference>
<proteinExistence type="inferred from homology"/>
<comment type="similarity">
    <text evidence="1">Belongs to the UPF0301 (AlgH) family.</text>
</comment>
<protein>
    <submittedName>
        <fullName evidence="3">Uncharacterized protein</fullName>
    </submittedName>
</protein>
<dbReference type="KEGG" id="nti:DNFV4_00164"/>
<organism evidence="3 4">
    <name type="scientific">Nitrospira tepida</name>
    <dbReference type="NCBI Taxonomy" id="2973512"/>
    <lineage>
        <taxon>Bacteria</taxon>
        <taxon>Pseudomonadati</taxon>
        <taxon>Nitrospirota</taxon>
        <taxon>Nitrospiria</taxon>
        <taxon>Nitrospirales</taxon>
        <taxon>Nitrospiraceae</taxon>
        <taxon>Nitrospira</taxon>
    </lineage>
</organism>
<keyword evidence="2" id="KW-0732">Signal</keyword>
<evidence type="ECO:0000313" key="3">
    <source>
        <dbReference type="EMBL" id="CAI4029746.1"/>
    </source>
</evidence>